<name>A0A0D2E8R0_9EURO</name>
<dbReference type="Proteomes" id="UP000054342">
    <property type="component" value="Unassembled WGS sequence"/>
</dbReference>
<proteinExistence type="inferred from homology"/>
<dbReference type="AlphaFoldDB" id="A0A0D2E8R0"/>
<protein>
    <recommendedName>
        <fullName evidence="2">D-xylose reductase [NAD(P)H]</fullName>
        <ecNumber evidence="2">1.1.1.307</ecNumber>
    </recommendedName>
</protein>
<evidence type="ECO:0000256" key="1">
    <source>
        <dbReference type="ARBA" id="ARBA00007905"/>
    </source>
</evidence>
<evidence type="ECO:0000256" key="6">
    <source>
        <dbReference type="ARBA" id="ARBA00049485"/>
    </source>
</evidence>
<organism evidence="11 12">
    <name type="scientific">Exophiala xenobiotica</name>
    <dbReference type="NCBI Taxonomy" id="348802"/>
    <lineage>
        <taxon>Eukaryota</taxon>
        <taxon>Fungi</taxon>
        <taxon>Dikarya</taxon>
        <taxon>Ascomycota</taxon>
        <taxon>Pezizomycotina</taxon>
        <taxon>Eurotiomycetes</taxon>
        <taxon>Chaetothyriomycetidae</taxon>
        <taxon>Chaetothyriales</taxon>
        <taxon>Herpotrichiellaceae</taxon>
        <taxon>Exophiala</taxon>
    </lineage>
</organism>
<dbReference type="GeneID" id="25331710"/>
<dbReference type="PANTHER" id="PTHR43827:SF13">
    <property type="entry name" value="ALDO_KETO REDUCTASE FAMILY PROTEIN"/>
    <property type="match status" value="1"/>
</dbReference>
<dbReference type="OrthoDB" id="416253at2759"/>
<gene>
    <name evidence="11" type="ORF">PV05_09802</name>
</gene>
<reference evidence="11 12" key="1">
    <citation type="submission" date="2015-01" db="EMBL/GenBank/DDBJ databases">
        <title>The Genome Sequence of Exophiala xenobiotica CBS118157.</title>
        <authorList>
            <consortium name="The Broad Institute Genomics Platform"/>
            <person name="Cuomo C."/>
            <person name="de Hoog S."/>
            <person name="Gorbushina A."/>
            <person name="Stielow B."/>
            <person name="Teixiera M."/>
            <person name="Abouelleil A."/>
            <person name="Chapman S.B."/>
            <person name="Priest M."/>
            <person name="Young S.K."/>
            <person name="Wortman J."/>
            <person name="Nusbaum C."/>
            <person name="Birren B."/>
        </authorList>
    </citation>
    <scope>NUCLEOTIDE SEQUENCE [LARGE SCALE GENOMIC DNA]</scope>
    <source>
        <strain evidence="11 12">CBS 118157</strain>
    </source>
</reference>
<comment type="catalytic activity">
    <reaction evidence="5">
        <text>xylitol + NADP(+) = D-xylose + NADPH + H(+)</text>
        <dbReference type="Rhea" id="RHEA:27445"/>
        <dbReference type="ChEBI" id="CHEBI:15378"/>
        <dbReference type="ChEBI" id="CHEBI:17151"/>
        <dbReference type="ChEBI" id="CHEBI:53455"/>
        <dbReference type="ChEBI" id="CHEBI:57783"/>
        <dbReference type="ChEBI" id="CHEBI:58349"/>
        <dbReference type="EC" id="1.1.1.307"/>
    </reaction>
</comment>
<evidence type="ECO:0000256" key="9">
    <source>
        <dbReference type="PIRSR" id="PIRSR000097-3"/>
    </source>
</evidence>
<dbReference type="PANTHER" id="PTHR43827">
    <property type="entry name" value="2,5-DIKETO-D-GLUCONIC ACID REDUCTASE"/>
    <property type="match status" value="1"/>
</dbReference>
<feature type="active site" description="Proton donor" evidence="7">
    <location>
        <position position="93"/>
    </location>
</feature>
<dbReference type="GO" id="GO:0016491">
    <property type="term" value="F:oxidoreductase activity"/>
    <property type="evidence" value="ECO:0007669"/>
    <property type="project" value="UniProtKB-KW"/>
</dbReference>
<feature type="binding site" evidence="8">
    <location>
        <position position="159"/>
    </location>
    <ligand>
        <name>substrate</name>
    </ligand>
</feature>
<evidence type="ECO:0000313" key="11">
    <source>
        <dbReference type="EMBL" id="KIW51045.1"/>
    </source>
</evidence>
<evidence type="ECO:0000256" key="4">
    <source>
        <dbReference type="ARBA" id="ARBA00025065"/>
    </source>
</evidence>
<comment type="similarity">
    <text evidence="1">Belongs to the aldo/keto reductase family.</text>
</comment>
<evidence type="ECO:0000256" key="8">
    <source>
        <dbReference type="PIRSR" id="PIRSR000097-2"/>
    </source>
</evidence>
<dbReference type="CDD" id="cd19071">
    <property type="entry name" value="AKR_AKR1-5-like"/>
    <property type="match status" value="1"/>
</dbReference>
<evidence type="ECO:0000256" key="2">
    <source>
        <dbReference type="ARBA" id="ARBA00012845"/>
    </source>
</evidence>
<evidence type="ECO:0000259" key="10">
    <source>
        <dbReference type="Pfam" id="PF00248"/>
    </source>
</evidence>
<dbReference type="PIRSF" id="PIRSF000097">
    <property type="entry name" value="AKR"/>
    <property type="match status" value="1"/>
</dbReference>
<feature type="site" description="Lowers pKa of active site Tyr" evidence="9">
    <location>
        <position position="127"/>
    </location>
</feature>
<dbReference type="Gene3D" id="3.20.20.100">
    <property type="entry name" value="NADP-dependent oxidoreductase domain"/>
    <property type="match status" value="1"/>
</dbReference>
<evidence type="ECO:0000313" key="12">
    <source>
        <dbReference type="Proteomes" id="UP000054342"/>
    </source>
</evidence>
<sequence length="325" mass="36293">MKANLVRPACVKRLLCNLIYWKPPGRWLVSLPVTTRIMASNSFSLSTRLPLANGLSIPQIHLGVYLMSGREASSAVKWALQAGYRGIDSAQMYRNEKECGQAILSFLNDKASNTTGLTREDIFFTSKLASNTNYESARRSIKQSVQASGLGYIDLFLLHSPYGGKGARLSSWRAVEDAVQDGEIKIGGVSNFGVKHLDELVASKPRIMPAVNQIEVHPFNTRTNIVEACQKYNILVEAYAPLARALRMKHPTIVSLSNKYQCTPAQLMVRWSLQHGYIPLPKSVSKERIESNGDISHFEIADEDMRKMDALDEYLVTDWDPVDTD</sequence>
<dbReference type="SUPFAM" id="SSF51430">
    <property type="entry name" value="NAD(P)-linked oxidoreductase"/>
    <property type="match status" value="1"/>
</dbReference>
<feature type="domain" description="NADP-dependent oxidoreductase" evidence="10">
    <location>
        <begin position="68"/>
        <end position="312"/>
    </location>
</feature>
<accession>A0A0D2E8R0</accession>
<dbReference type="InterPro" id="IPR023210">
    <property type="entry name" value="NADP_OxRdtase_dom"/>
</dbReference>
<dbReference type="EC" id="1.1.1.307" evidence="2"/>
<dbReference type="RefSeq" id="XP_013311630.1">
    <property type="nucleotide sequence ID" value="XM_013456176.1"/>
</dbReference>
<evidence type="ECO:0000256" key="5">
    <source>
        <dbReference type="ARBA" id="ARBA00047534"/>
    </source>
</evidence>
<comment type="function">
    <text evidence="4">Catalyzes the initial reaction in the xylose utilization pathway by reducing D-xylose into xylitol. Xylose is a major component of hemicelluloses such as xylan. Most fungi utilize D-xylose via three enzymatic reactions, xylose reductase (XR), xylitol dehydrogenase (XDH), and xylulokinase, to form xylulose 5-phosphate, which enters pentose phosphate pathway.</text>
</comment>
<keyword evidence="3" id="KW-0560">Oxidoreductase</keyword>
<dbReference type="FunFam" id="3.20.20.100:FF:000015">
    <property type="entry name" value="Oxidoreductase, aldo/keto reductase family"/>
    <property type="match status" value="1"/>
</dbReference>
<evidence type="ECO:0000256" key="7">
    <source>
        <dbReference type="PIRSR" id="PIRSR000097-1"/>
    </source>
</evidence>
<dbReference type="STRING" id="348802.A0A0D2E8R0"/>
<dbReference type="InterPro" id="IPR036812">
    <property type="entry name" value="NAD(P)_OxRdtase_dom_sf"/>
</dbReference>
<evidence type="ECO:0000256" key="3">
    <source>
        <dbReference type="ARBA" id="ARBA00023002"/>
    </source>
</evidence>
<comment type="catalytic activity">
    <reaction evidence="6">
        <text>xylitol + NAD(+) = D-xylose + NADH + H(+)</text>
        <dbReference type="Rhea" id="RHEA:27441"/>
        <dbReference type="ChEBI" id="CHEBI:15378"/>
        <dbReference type="ChEBI" id="CHEBI:17151"/>
        <dbReference type="ChEBI" id="CHEBI:53455"/>
        <dbReference type="ChEBI" id="CHEBI:57540"/>
        <dbReference type="ChEBI" id="CHEBI:57945"/>
        <dbReference type="EC" id="1.1.1.307"/>
    </reaction>
</comment>
<dbReference type="PRINTS" id="PR00069">
    <property type="entry name" value="ALDKETRDTASE"/>
</dbReference>
<dbReference type="EMBL" id="KN847322">
    <property type="protein sequence ID" value="KIW51045.1"/>
    <property type="molecule type" value="Genomic_DNA"/>
</dbReference>
<dbReference type="Pfam" id="PF00248">
    <property type="entry name" value="Aldo_ket_red"/>
    <property type="match status" value="1"/>
</dbReference>
<dbReference type="InterPro" id="IPR018170">
    <property type="entry name" value="Aldo/ket_reductase_CS"/>
</dbReference>
<dbReference type="PROSITE" id="PS00063">
    <property type="entry name" value="ALDOKETO_REDUCTASE_3"/>
    <property type="match status" value="1"/>
</dbReference>
<keyword evidence="12" id="KW-1185">Reference proteome</keyword>
<dbReference type="InterPro" id="IPR020471">
    <property type="entry name" value="AKR"/>
</dbReference>